<evidence type="ECO:0000256" key="1">
    <source>
        <dbReference type="PROSITE-ProRule" id="PRU00409"/>
    </source>
</evidence>
<dbReference type="Pfam" id="PF02655">
    <property type="entry name" value="ATP-grasp_3"/>
    <property type="match status" value="1"/>
</dbReference>
<dbReference type="GO" id="GO:0046872">
    <property type="term" value="F:metal ion binding"/>
    <property type="evidence" value="ECO:0007669"/>
    <property type="project" value="InterPro"/>
</dbReference>
<evidence type="ECO:0000313" key="4">
    <source>
        <dbReference type="Proteomes" id="UP000199518"/>
    </source>
</evidence>
<dbReference type="GO" id="GO:0005524">
    <property type="term" value="F:ATP binding"/>
    <property type="evidence" value="ECO:0007669"/>
    <property type="project" value="UniProtKB-UniRule"/>
</dbReference>
<sequence length="393" mass="42750">MIQSADTSVDLLIVGASARAAAFSAIRAGFRPLCLDLYADADLRAHASFHILNSYPDGILAELKRFPGLPVVYTGGMENNPDLLDAIGKTNPLWGNDSAAVGRVRSLPQLTEAARLARVRLPDYRDQNNPPPPDGNWLLRPLASSGGRGISLWTEDQQASPTLQEPHCFQQRIDGIPYSAAFIGSPESGDVRFIGMTRQLIGEADCHATGYQWCGNIGPVALSVAVENLIRRFGNVLKWKLGLKGLYGVDLMIDSQDVPWITEVNPRYPASIELLEHVTGIPFMREHCRCFAKEDLPSTNWNRAHPGEFLGKAVLYSPADLQLQSPLADAHQVPVREVPEVTDLPLPGGTLRRGEPVCTVFGESASVDLTLALLHQHLGEMTARLQSLSTPAG</sequence>
<evidence type="ECO:0000259" key="2">
    <source>
        <dbReference type="PROSITE" id="PS50975"/>
    </source>
</evidence>
<evidence type="ECO:0000313" key="3">
    <source>
        <dbReference type="EMBL" id="SFJ61224.1"/>
    </source>
</evidence>
<dbReference type="RefSeq" id="WP_092056836.1">
    <property type="nucleotide sequence ID" value="NZ_FOQD01000025.1"/>
</dbReference>
<dbReference type="Proteomes" id="UP000199518">
    <property type="component" value="Unassembled WGS sequence"/>
</dbReference>
<dbReference type="AlphaFoldDB" id="A0A1I3SQZ1"/>
<name>A0A1I3SQZ1_9PLAN</name>
<accession>A0A1I3SQZ1</accession>
<proteinExistence type="predicted"/>
<keyword evidence="3" id="KW-0436">Ligase</keyword>
<keyword evidence="4" id="KW-1185">Reference proteome</keyword>
<dbReference type="InterPro" id="IPR003806">
    <property type="entry name" value="ATP-grasp_PylC-type"/>
</dbReference>
<dbReference type="SUPFAM" id="SSF56059">
    <property type="entry name" value="Glutathione synthetase ATP-binding domain-like"/>
    <property type="match status" value="1"/>
</dbReference>
<dbReference type="InterPro" id="IPR011761">
    <property type="entry name" value="ATP-grasp"/>
</dbReference>
<keyword evidence="1" id="KW-0547">Nucleotide-binding</keyword>
<dbReference type="EMBL" id="FOQD01000025">
    <property type="protein sequence ID" value="SFJ61224.1"/>
    <property type="molecule type" value="Genomic_DNA"/>
</dbReference>
<organism evidence="3 4">
    <name type="scientific">Planctomicrobium piriforme</name>
    <dbReference type="NCBI Taxonomy" id="1576369"/>
    <lineage>
        <taxon>Bacteria</taxon>
        <taxon>Pseudomonadati</taxon>
        <taxon>Planctomycetota</taxon>
        <taxon>Planctomycetia</taxon>
        <taxon>Planctomycetales</taxon>
        <taxon>Planctomycetaceae</taxon>
        <taxon>Planctomicrobium</taxon>
    </lineage>
</organism>
<feature type="domain" description="ATP-grasp" evidence="2">
    <location>
        <begin position="241"/>
        <end position="292"/>
    </location>
</feature>
<dbReference type="GO" id="GO:0016874">
    <property type="term" value="F:ligase activity"/>
    <property type="evidence" value="ECO:0007669"/>
    <property type="project" value="UniProtKB-KW"/>
</dbReference>
<reference evidence="4" key="1">
    <citation type="submission" date="2016-10" db="EMBL/GenBank/DDBJ databases">
        <authorList>
            <person name="Varghese N."/>
            <person name="Submissions S."/>
        </authorList>
    </citation>
    <scope>NUCLEOTIDE SEQUENCE [LARGE SCALE GENOMIC DNA]</scope>
    <source>
        <strain evidence="4">DSM 26348</strain>
    </source>
</reference>
<dbReference type="STRING" id="1576369.SAMN05421753_12550"/>
<protein>
    <submittedName>
        <fullName evidence="3">Predicted ATP-dependent carboligase, ATP-grasp superfamily</fullName>
    </submittedName>
</protein>
<dbReference type="OrthoDB" id="1804072at2"/>
<dbReference type="Gene3D" id="3.30.470.20">
    <property type="entry name" value="ATP-grasp fold, B domain"/>
    <property type="match status" value="1"/>
</dbReference>
<gene>
    <name evidence="3" type="ORF">SAMN05421753_12550</name>
</gene>
<dbReference type="PROSITE" id="PS50975">
    <property type="entry name" value="ATP_GRASP"/>
    <property type="match status" value="1"/>
</dbReference>
<keyword evidence="1" id="KW-0067">ATP-binding</keyword>